<dbReference type="Proteomes" id="UP000196240">
    <property type="component" value="Unassembled WGS sequence"/>
</dbReference>
<organism evidence="9 10">
    <name type="scientific">Acinetobacter johnsonii</name>
    <dbReference type="NCBI Taxonomy" id="40214"/>
    <lineage>
        <taxon>Bacteria</taxon>
        <taxon>Pseudomonadati</taxon>
        <taxon>Pseudomonadota</taxon>
        <taxon>Gammaproteobacteria</taxon>
        <taxon>Moraxellales</taxon>
        <taxon>Moraxellaceae</taxon>
        <taxon>Acinetobacter</taxon>
    </lineage>
</organism>
<feature type="transmembrane region" description="Helical" evidence="7">
    <location>
        <begin position="12"/>
        <end position="34"/>
    </location>
</feature>
<evidence type="ECO:0000259" key="8">
    <source>
        <dbReference type="Pfam" id="PF04239"/>
    </source>
</evidence>
<dbReference type="InterPro" id="IPR023090">
    <property type="entry name" value="UPF0702_alpha/beta_dom_sf"/>
</dbReference>
<dbReference type="Pfam" id="PF04239">
    <property type="entry name" value="DUF421"/>
    <property type="match status" value="1"/>
</dbReference>
<feature type="domain" description="YetF C-terminal" evidence="8">
    <location>
        <begin position="94"/>
        <end position="167"/>
    </location>
</feature>
<keyword evidence="4 7" id="KW-0812">Transmembrane</keyword>
<keyword evidence="6 7" id="KW-0472">Membrane</keyword>
<keyword evidence="5 7" id="KW-1133">Transmembrane helix</keyword>
<comment type="similarity">
    <text evidence="2">Belongs to the UPF0702 family.</text>
</comment>
<keyword evidence="3" id="KW-1003">Cell membrane</keyword>
<reference evidence="9 10" key="1">
    <citation type="submission" date="2017-02" db="EMBL/GenBank/DDBJ databases">
        <authorList>
            <person name="Peterson S.W."/>
        </authorList>
    </citation>
    <scope>NUCLEOTIDE SEQUENCE [LARGE SCALE GENOMIC DNA]</scope>
    <source>
        <strain evidence="9">C6</strain>
    </source>
</reference>
<dbReference type="RefSeq" id="WP_087014578.1">
    <property type="nucleotide sequence ID" value="NZ_FUUY01000014.1"/>
</dbReference>
<dbReference type="InterPro" id="IPR007353">
    <property type="entry name" value="DUF421"/>
</dbReference>
<dbReference type="PANTHER" id="PTHR34582:SF6">
    <property type="entry name" value="UPF0702 TRANSMEMBRANE PROTEIN YCAP"/>
    <property type="match status" value="1"/>
</dbReference>
<dbReference type="PANTHER" id="PTHR34582">
    <property type="entry name" value="UPF0702 TRANSMEMBRANE PROTEIN YCAP"/>
    <property type="match status" value="1"/>
</dbReference>
<feature type="transmembrane region" description="Helical" evidence="7">
    <location>
        <begin position="71"/>
        <end position="88"/>
    </location>
</feature>
<evidence type="ECO:0000256" key="4">
    <source>
        <dbReference type="ARBA" id="ARBA00022692"/>
    </source>
</evidence>
<dbReference type="Gene3D" id="3.30.240.20">
    <property type="entry name" value="bsu07140 like domains"/>
    <property type="match status" value="1"/>
</dbReference>
<sequence>MDFIKILLADTTFTFAAEIVLRSVLMYFLIILVLRFSGKRGVRQLSIFEIAIILSLGSAAGDAMFYEEVPIIHAVIVFAVIMALYRLTTYLMMKSDAIETVLEGRPIYIVKNGLLIVEDIKQEKYSYDEFFAEMRQKKIEHLGQVKMALLETDGCLSVIPYSKENIKWGLPLFPDEYQIADHHNVDHFYSCMLCGQTQHLNHLNEECPRCQNTKWAKSCLYCEEYQN</sequence>
<evidence type="ECO:0000256" key="1">
    <source>
        <dbReference type="ARBA" id="ARBA00004651"/>
    </source>
</evidence>
<gene>
    <name evidence="9" type="ORF">ACNJC6_03142</name>
</gene>
<dbReference type="GO" id="GO:0005886">
    <property type="term" value="C:plasma membrane"/>
    <property type="evidence" value="ECO:0007669"/>
    <property type="project" value="UniProtKB-SubCell"/>
</dbReference>
<evidence type="ECO:0000313" key="10">
    <source>
        <dbReference type="Proteomes" id="UP000196240"/>
    </source>
</evidence>
<dbReference type="EMBL" id="FUUY01000014">
    <property type="protein sequence ID" value="SJX23475.1"/>
    <property type="molecule type" value="Genomic_DNA"/>
</dbReference>
<evidence type="ECO:0000256" key="6">
    <source>
        <dbReference type="ARBA" id="ARBA00023136"/>
    </source>
</evidence>
<evidence type="ECO:0000256" key="3">
    <source>
        <dbReference type="ARBA" id="ARBA00022475"/>
    </source>
</evidence>
<proteinExistence type="inferred from homology"/>
<evidence type="ECO:0000256" key="2">
    <source>
        <dbReference type="ARBA" id="ARBA00006448"/>
    </source>
</evidence>
<evidence type="ECO:0000256" key="7">
    <source>
        <dbReference type="SAM" id="Phobius"/>
    </source>
</evidence>
<protein>
    <recommendedName>
        <fullName evidence="8">YetF C-terminal domain-containing protein</fullName>
    </recommendedName>
</protein>
<evidence type="ECO:0000313" key="9">
    <source>
        <dbReference type="EMBL" id="SJX23475.1"/>
    </source>
</evidence>
<name>A0A1R7QGR7_ACIJO</name>
<accession>A0A1R7QGR7</accession>
<feature type="transmembrane region" description="Helical" evidence="7">
    <location>
        <begin position="46"/>
        <end position="65"/>
    </location>
</feature>
<dbReference type="AlphaFoldDB" id="A0A1R7QGR7"/>
<comment type="subcellular location">
    <subcellularLocation>
        <location evidence="1">Cell membrane</location>
        <topology evidence="1">Multi-pass membrane protein</topology>
    </subcellularLocation>
</comment>
<evidence type="ECO:0000256" key="5">
    <source>
        <dbReference type="ARBA" id="ARBA00022989"/>
    </source>
</evidence>